<sequence>MKAIIPGLNQEWKTKYALFLTDENLHLFSENLIFFHKQKSEILRLPYFKDEMIVSIQENMIYFKKTLEAFESNSNLLKSNLIKALEETPFEIILLILGQRLTSASRRDETGIPPENAALFESCFLPFNDEITVVERAWEKHVGRKKDSSSILGEIKGNRSQKRLMVEKLAYHFLSYKTWWNIFYHFKHDLVYEIRIENGQGMRWSADGKRFIGFLEDFLEE</sequence>
<evidence type="ECO:0000313" key="2">
    <source>
        <dbReference type="Proteomes" id="UP000028715"/>
    </source>
</evidence>
<evidence type="ECO:0000313" key="1">
    <source>
        <dbReference type="EMBL" id="KFF05416.1"/>
    </source>
</evidence>
<accession>A0A085ZLV2</accession>
<dbReference type="Proteomes" id="UP000028715">
    <property type="component" value="Unassembled WGS sequence"/>
</dbReference>
<dbReference type="PANTHER" id="PTHR34204:SF2">
    <property type="entry name" value="RNA-BINDING ASCH DOMAIN PROTEIN"/>
    <property type="match status" value="1"/>
</dbReference>
<proteinExistence type="predicted"/>
<reference evidence="1 2" key="1">
    <citation type="submission" date="2014-07" db="EMBL/GenBank/DDBJ databases">
        <title>Genome of Flavobacterium reichenbachii LMG 25512.</title>
        <authorList>
            <person name="Stropko S.J."/>
            <person name="Pipes S.E."/>
            <person name="Newman J.D."/>
        </authorList>
    </citation>
    <scope>NUCLEOTIDE SEQUENCE [LARGE SCALE GENOMIC DNA]</scope>
    <source>
        <strain evidence="1 2">LMG 25512</strain>
    </source>
</reference>
<comment type="caution">
    <text evidence="1">The sequence shown here is derived from an EMBL/GenBank/DDBJ whole genome shotgun (WGS) entry which is preliminary data.</text>
</comment>
<dbReference type="STRING" id="362418.IW19_07680"/>
<protein>
    <submittedName>
        <fullName evidence="1">Uncharacterized protein</fullName>
    </submittedName>
</protein>
<dbReference type="eggNOG" id="ENOG5032RAR">
    <property type="taxonomic scope" value="Bacteria"/>
</dbReference>
<dbReference type="PANTHER" id="PTHR34204">
    <property type="entry name" value="RNA-BINDING ASCH DOMAIN PROTEIN"/>
    <property type="match status" value="1"/>
</dbReference>
<name>A0A085ZLV2_9FLAO</name>
<organism evidence="1 2">
    <name type="scientific">Flavobacterium reichenbachii</name>
    <dbReference type="NCBI Taxonomy" id="362418"/>
    <lineage>
        <taxon>Bacteria</taxon>
        <taxon>Pseudomonadati</taxon>
        <taxon>Bacteroidota</taxon>
        <taxon>Flavobacteriia</taxon>
        <taxon>Flavobacteriales</taxon>
        <taxon>Flavobacteriaceae</taxon>
        <taxon>Flavobacterium</taxon>
    </lineage>
</organism>
<gene>
    <name evidence="1" type="ORF">IW19_07680</name>
</gene>
<dbReference type="AlphaFoldDB" id="A0A085ZLV2"/>
<dbReference type="EMBL" id="JPRL01000001">
    <property type="protein sequence ID" value="KFF05416.1"/>
    <property type="molecule type" value="Genomic_DNA"/>
</dbReference>
<keyword evidence="2" id="KW-1185">Reference proteome</keyword>